<dbReference type="InterPro" id="IPR000644">
    <property type="entry name" value="CBS_dom"/>
</dbReference>
<keyword evidence="1" id="KW-0129">CBS domain</keyword>
<dbReference type="EMBL" id="FMSV02000548">
    <property type="protein sequence ID" value="SEH08328.1"/>
    <property type="molecule type" value="Genomic_DNA"/>
</dbReference>
<protein>
    <submittedName>
        <fullName evidence="3">CBS domain protein</fullName>
    </submittedName>
</protein>
<evidence type="ECO:0000259" key="2">
    <source>
        <dbReference type="PROSITE" id="PS51371"/>
    </source>
</evidence>
<evidence type="ECO:0000313" key="3">
    <source>
        <dbReference type="EMBL" id="SEH08328.1"/>
    </source>
</evidence>
<name>A0A1H6FE31_9GAMM</name>
<organism evidence="3 4">
    <name type="scientific">Candidatus Venteria ishoeyi</name>
    <dbReference type="NCBI Taxonomy" id="1899563"/>
    <lineage>
        <taxon>Bacteria</taxon>
        <taxon>Pseudomonadati</taxon>
        <taxon>Pseudomonadota</taxon>
        <taxon>Gammaproteobacteria</taxon>
        <taxon>Thiotrichales</taxon>
        <taxon>Thiotrichaceae</taxon>
        <taxon>Venteria</taxon>
    </lineage>
</organism>
<dbReference type="SUPFAM" id="SSF54631">
    <property type="entry name" value="CBS-domain pair"/>
    <property type="match status" value="1"/>
</dbReference>
<proteinExistence type="predicted"/>
<dbReference type="Proteomes" id="UP000236724">
    <property type="component" value="Unassembled WGS sequence"/>
</dbReference>
<dbReference type="PROSITE" id="PS51371">
    <property type="entry name" value="CBS"/>
    <property type="match status" value="1"/>
</dbReference>
<dbReference type="InterPro" id="IPR046342">
    <property type="entry name" value="CBS_dom_sf"/>
</dbReference>
<keyword evidence="4" id="KW-1185">Reference proteome</keyword>
<evidence type="ECO:0000313" key="4">
    <source>
        <dbReference type="Proteomes" id="UP000236724"/>
    </source>
</evidence>
<dbReference type="CDD" id="cd02205">
    <property type="entry name" value="CBS_pair_SF"/>
    <property type="match status" value="1"/>
</dbReference>
<evidence type="ECO:0000256" key="1">
    <source>
        <dbReference type="PROSITE-ProRule" id="PRU00703"/>
    </source>
</evidence>
<accession>A0A1H6FE31</accession>
<dbReference type="Pfam" id="PF00571">
    <property type="entry name" value="CBS"/>
    <property type="match status" value="2"/>
</dbReference>
<dbReference type="AlphaFoldDB" id="A0A1H6FE31"/>
<gene>
    <name evidence="3" type="ORF">MBHS_04219</name>
</gene>
<dbReference type="OrthoDB" id="5772871at2"/>
<dbReference type="RefSeq" id="WP_103921875.1">
    <property type="nucleotide sequence ID" value="NZ_FMSV02000548.1"/>
</dbReference>
<sequence>MTMDIQSVLIPTIIIHPGMYVRDVFTECGKLNIHALPYYNEKGKLSGRLTLKNIMKFSCLPEHMIELAHLLGNQMSCIENAEAKAQEIICNPVEPYVRELSETISAKEPLIKALAMMEKNETSYIFVVDEEGEYKGLVTIQGIARVMSSLGKICPMNSSI</sequence>
<dbReference type="Gene3D" id="3.10.580.10">
    <property type="entry name" value="CBS-domain"/>
    <property type="match status" value="1"/>
</dbReference>
<feature type="domain" description="CBS" evidence="2">
    <location>
        <begin position="96"/>
        <end position="153"/>
    </location>
</feature>
<reference evidence="3 4" key="1">
    <citation type="submission" date="2016-10" db="EMBL/GenBank/DDBJ databases">
        <authorList>
            <person name="de Groot N.N."/>
        </authorList>
    </citation>
    <scope>NUCLEOTIDE SEQUENCE [LARGE SCALE GENOMIC DNA]</scope>
    <source>
        <strain evidence="3">MBHS1</strain>
    </source>
</reference>